<reference evidence="2" key="1">
    <citation type="submission" date="2011-04" db="EMBL/GenBank/DDBJ databases">
        <title>The complete genome of Porphyromonas asaccharolytica DSM 20707.</title>
        <authorList>
            <person name="Lucas S."/>
            <person name="Han J."/>
            <person name="Lapidus A."/>
            <person name="Bruce D."/>
            <person name="Goodwin L."/>
            <person name="Pitluck S."/>
            <person name="Peters L."/>
            <person name="Kyrpides N."/>
            <person name="Mavromatis K."/>
            <person name="Ivanova N."/>
            <person name="Ovchinnikova G."/>
            <person name="Pagani I."/>
            <person name="Lu M."/>
            <person name="Detter J.C."/>
            <person name="Tapia R."/>
            <person name="Han C."/>
            <person name="Land M."/>
            <person name="Hauser L."/>
            <person name="Markowitz V."/>
            <person name="Cheng J.-F."/>
            <person name="Hugenholtz P."/>
            <person name="Woyke T."/>
            <person name="Wu D."/>
            <person name="Gronow S."/>
            <person name="Wellnitz S."/>
            <person name="Brambilla E."/>
            <person name="Klenk H.-P."/>
            <person name="Eisen J.A."/>
        </authorList>
    </citation>
    <scope>NUCLEOTIDE SEQUENCE [LARGE SCALE GENOMIC DNA]</scope>
    <source>
        <strain evidence="2">ATCC 25260 / DSM 20707 / VPI 4198</strain>
    </source>
</reference>
<dbReference type="KEGG" id="pah:Poras_0760"/>
<dbReference type="RefSeq" id="WP_013760232.1">
    <property type="nucleotide sequence ID" value="NC_015501.1"/>
</dbReference>
<dbReference type="eggNOG" id="COG2830">
    <property type="taxonomic scope" value="Bacteria"/>
</dbReference>
<dbReference type="AlphaFoldDB" id="F4KJY2"/>
<dbReference type="EMBL" id="CP002689">
    <property type="protein sequence ID" value="AEE12707.1"/>
    <property type="molecule type" value="Genomic_DNA"/>
</dbReference>
<sequence>MQYIFQRNSDQAPARQLIIYFCGWGMTPATVSHLTLPDRCDLLALYDYRTLELSIDLTDLPWDSYQAVTIVAWSLGVWAAEQVIPHWSILPSTRRLIAVAGSPYPMHDQWGIPSQIFVGTLEGLTDENRQRFNRRMCGGKRYKQLYDILSERPTTELRDELQSVYDSLATTEAPEATPHSSLAWDLAIIGERDQIFPAKNLSTLWDAVNVPTLLLPDGYHYLFDLWHSWSELWEALE</sequence>
<dbReference type="Gene3D" id="3.40.50.1820">
    <property type="entry name" value="alpha/beta hydrolase"/>
    <property type="match status" value="1"/>
</dbReference>
<dbReference type="Proteomes" id="UP000006545">
    <property type="component" value="Chromosome"/>
</dbReference>
<dbReference type="ESTHER" id="porad-f4kjy2">
    <property type="family name" value="BioG_Pimeloyl-ACP-methyl-esterase"/>
</dbReference>
<proteinExistence type="predicted"/>
<protein>
    <recommendedName>
        <fullName evidence="3">Biotin synthesis protein BioC</fullName>
    </recommendedName>
</protein>
<name>F4KJY2_PORAD</name>
<dbReference type="InterPro" id="IPR007398">
    <property type="entry name" value="BioG"/>
</dbReference>
<dbReference type="SUPFAM" id="SSF53474">
    <property type="entry name" value="alpha/beta-Hydrolases"/>
    <property type="match status" value="1"/>
</dbReference>
<dbReference type="STRING" id="879243.Poras_0760"/>
<dbReference type="Pfam" id="PF04301">
    <property type="entry name" value="BioG"/>
    <property type="match status" value="1"/>
</dbReference>
<dbReference type="OrthoDB" id="7688089at2"/>
<keyword evidence="2" id="KW-1185">Reference proteome</keyword>
<organism evidence="1 2">
    <name type="scientific">Porphyromonas asaccharolytica (strain ATCC 25260 / DSM 20707 / BCRC 10618 / CCUG 7834 / JCM 6326 / LMG 13178 / VPI 4198 / B440)</name>
    <name type="common">Bacteroides asaccharolyticus</name>
    <dbReference type="NCBI Taxonomy" id="879243"/>
    <lineage>
        <taxon>Bacteria</taxon>
        <taxon>Pseudomonadati</taxon>
        <taxon>Bacteroidota</taxon>
        <taxon>Bacteroidia</taxon>
        <taxon>Bacteroidales</taxon>
        <taxon>Porphyromonadaceae</taxon>
        <taxon>Porphyromonas</taxon>
    </lineage>
</organism>
<evidence type="ECO:0000313" key="1">
    <source>
        <dbReference type="EMBL" id="AEE12707.1"/>
    </source>
</evidence>
<dbReference type="InterPro" id="IPR029058">
    <property type="entry name" value="AB_hydrolase_fold"/>
</dbReference>
<dbReference type="HOGENOM" id="CLU_085983_0_1_10"/>
<accession>F4KJY2</accession>
<evidence type="ECO:0000313" key="2">
    <source>
        <dbReference type="Proteomes" id="UP000006545"/>
    </source>
</evidence>
<evidence type="ECO:0008006" key="3">
    <source>
        <dbReference type="Google" id="ProtNLM"/>
    </source>
</evidence>
<gene>
    <name evidence="1" type="ordered locus">Poras_0760</name>
</gene>